<evidence type="ECO:0000313" key="6">
    <source>
        <dbReference type="Proteomes" id="UP000190188"/>
    </source>
</evidence>
<dbReference type="GO" id="GO:0016887">
    <property type="term" value="F:ATP hydrolysis activity"/>
    <property type="evidence" value="ECO:0007669"/>
    <property type="project" value="InterPro"/>
</dbReference>
<gene>
    <name evidence="5" type="ORF">BVG16_29360</name>
</gene>
<accession>A0A1T2X0B2</accession>
<dbReference type="SMART" id="SM00382">
    <property type="entry name" value="AAA"/>
    <property type="match status" value="1"/>
</dbReference>
<dbReference type="SUPFAM" id="SSF52540">
    <property type="entry name" value="P-loop containing nucleoside triphosphate hydrolases"/>
    <property type="match status" value="1"/>
</dbReference>
<comment type="caution">
    <text evidence="5">The sequence shown here is derived from an EMBL/GenBank/DDBJ whole genome shotgun (WGS) entry which is preliminary data.</text>
</comment>
<evidence type="ECO:0000256" key="3">
    <source>
        <dbReference type="ARBA" id="ARBA00022840"/>
    </source>
</evidence>
<name>A0A1T2X0B2_9BACL</name>
<dbReference type="Gene3D" id="3.40.50.300">
    <property type="entry name" value="P-loop containing nucleotide triphosphate hydrolases"/>
    <property type="match status" value="1"/>
</dbReference>
<proteinExistence type="predicted"/>
<protein>
    <submittedName>
        <fullName evidence="5">Sodium ABC transporter ATP-binding protein</fullName>
    </submittedName>
</protein>
<keyword evidence="2" id="KW-0547">Nucleotide-binding</keyword>
<evidence type="ECO:0000259" key="4">
    <source>
        <dbReference type="PROSITE" id="PS50893"/>
    </source>
</evidence>
<dbReference type="OrthoDB" id="9804819at2"/>
<dbReference type="CDD" id="cd03230">
    <property type="entry name" value="ABC_DR_subfamily_A"/>
    <property type="match status" value="1"/>
</dbReference>
<dbReference type="STRING" id="1324314.BVG16_29360"/>
<dbReference type="EMBL" id="MSZX01000019">
    <property type="protein sequence ID" value="OPA73314.1"/>
    <property type="molecule type" value="Genomic_DNA"/>
</dbReference>
<dbReference type="Pfam" id="PF00005">
    <property type="entry name" value="ABC_tran"/>
    <property type="match status" value="1"/>
</dbReference>
<dbReference type="InterPro" id="IPR051782">
    <property type="entry name" value="ABC_Transporter_VariousFunc"/>
</dbReference>
<dbReference type="PANTHER" id="PTHR42939">
    <property type="entry name" value="ABC TRANSPORTER ATP-BINDING PROTEIN ALBC-RELATED"/>
    <property type="match status" value="1"/>
</dbReference>
<feature type="domain" description="ABC transporter" evidence="4">
    <location>
        <begin position="2"/>
        <end position="230"/>
    </location>
</feature>
<dbReference type="PANTHER" id="PTHR42939:SF3">
    <property type="entry name" value="ABC TRANSPORTER ATP-BINDING COMPONENT"/>
    <property type="match status" value="1"/>
</dbReference>
<organism evidence="5 6">
    <name type="scientific">Paenibacillus selenitireducens</name>
    <dbReference type="NCBI Taxonomy" id="1324314"/>
    <lineage>
        <taxon>Bacteria</taxon>
        <taxon>Bacillati</taxon>
        <taxon>Bacillota</taxon>
        <taxon>Bacilli</taxon>
        <taxon>Bacillales</taxon>
        <taxon>Paenibacillaceae</taxon>
        <taxon>Paenibacillus</taxon>
    </lineage>
</organism>
<evidence type="ECO:0000313" key="5">
    <source>
        <dbReference type="EMBL" id="OPA73314.1"/>
    </source>
</evidence>
<dbReference type="GO" id="GO:0005524">
    <property type="term" value="F:ATP binding"/>
    <property type="evidence" value="ECO:0007669"/>
    <property type="project" value="UniProtKB-KW"/>
</dbReference>
<sequence>MSNIVEISGLNKNYGNFELRDIHFSLPEDCITGFIGINGAGKTTTIRTMLGLAHQDSGQIKIFGKDIKKHGRELKNRIGIVLDEGCFYDELTMAEMKSIIAPAYSRWNEKDYKNNMDRFSLHSNQQISTLSKGMRMKFALTLALSHQADLLIMDEPTSGLDPLIRIEMLEILLDYMKQGGKGVFFSTHITSDLDKVADMLILINQGEILFEEDKDVLMDSHRVVKGKGHHLNDENRELFLTIQETHFGFTGITNQLAQVQASLREDIIIERPTIEDIMLAYVRGGKHHVIASS</sequence>
<dbReference type="AlphaFoldDB" id="A0A1T2X0B2"/>
<dbReference type="RefSeq" id="WP_078502759.1">
    <property type="nucleotide sequence ID" value="NZ_MSZX01000019.1"/>
</dbReference>
<keyword evidence="3 5" id="KW-0067">ATP-binding</keyword>
<dbReference type="InterPro" id="IPR003439">
    <property type="entry name" value="ABC_transporter-like_ATP-bd"/>
</dbReference>
<keyword evidence="1" id="KW-0813">Transport</keyword>
<keyword evidence="6" id="KW-1185">Reference proteome</keyword>
<dbReference type="InterPro" id="IPR027417">
    <property type="entry name" value="P-loop_NTPase"/>
</dbReference>
<reference evidence="5 6" key="1">
    <citation type="submission" date="2017-01" db="EMBL/GenBank/DDBJ databases">
        <title>Genome analysis of Paenibacillus selenitrireducens ES3-24.</title>
        <authorList>
            <person name="Xu D."/>
            <person name="Yao R."/>
            <person name="Zheng S."/>
        </authorList>
    </citation>
    <scope>NUCLEOTIDE SEQUENCE [LARGE SCALE GENOMIC DNA]</scope>
    <source>
        <strain evidence="5 6">ES3-24</strain>
    </source>
</reference>
<evidence type="ECO:0000256" key="2">
    <source>
        <dbReference type="ARBA" id="ARBA00022741"/>
    </source>
</evidence>
<dbReference type="PROSITE" id="PS50893">
    <property type="entry name" value="ABC_TRANSPORTER_2"/>
    <property type="match status" value="1"/>
</dbReference>
<dbReference type="Proteomes" id="UP000190188">
    <property type="component" value="Unassembled WGS sequence"/>
</dbReference>
<evidence type="ECO:0000256" key="1">
    <source>
        <dbReference type="ARBA" id="ARBA00022448"/>
    </source>
</evidence>
<dbReference type="InterPro" id="IPR003593">
    <property type="entry name" value="AAA+_ATPase"/>
</dbReference>